<evidence type="ECO:0000313" key="2">
    <source>
        <dbReference type="Proteomes" id="UP000320660"/>
    </source>
</evidence>
<sequence length="452" mass="52063">MTKSKPNHELWKLFVYVIEGLSDRTFVMPVVQNGTMALSHTGVDPEDMEITISEHAYLPMTRIRVDFNLPVELDEYLKSDDPTMPAGAKELKKWFDERGPVEYLIYNVMVKTILEQLTEIRKGMGEATTYEDQSKLKELIKFLANLSMEDVAEDISKHRNKHYPMVVNRVPNAVVPEPSDEWIDKHFGDMTAGDVQHVETVVNRNAKRIADSLGKIGDLVNDWSGKTEQVKDNDLWFSLNIEDHKITLGLDFQPYRSESDFVIERSPVDLAVWGEDNTDREILSKIQEHIDHMNIIIGNLLNYNTGYEVLNKEIEQLYIRAIHHPIAKHTVRVWGFDDVCEAGRAKIDEEISWMLETINDISTNMSREVKLDISNMYLHTTQEGETFILPHEEQLIAKRCQTYSGTFYDALHQHLFDVETELFAPYTNVKPADLESTNVITEQDLLNSPTIH</sequence>
<proteinExistence type="predicted"/>
<protein>
    <submittedName>
        <fullName evidence="1">Uncharacterized protein</fullName>
    </submittedName>
</protein>
<keyword evidence="2" id="KW-1185">Reference proteome</keyword>
<name>A0A513PWC9_9CAUD</name>
<dbReference type="EMBL" id="MK368614">
    <property type="protein sequence ID" value="QAU04250.1"/>
    <property type="molecule type" value="Genomic_DNA"/>
</dbReference>
<dbReference type="GeneID" id="55613463"/>
<evidence type="ECO:0000313" key="1">
    <source>
        <dbReference type="EMBL" id="QAU04250.1"/>
    </source>
</evidence>
<organism evidence="1 2">
    <name type="scientific">Vibrio phage 2 TSL-2019</name>
    <dbReference type="NCBI Taxonomy" id="2508172"/>
    <lineage>
        <taxon>Viruses</taxon>
        <taxon>Duplodnaviria</taxon>
        <taxon>Heunggongvirae</taxon>
        <taxon>Uroviricota</taxon>
        <taxon>Caudoviricetes</taxon>
        <taxon>Chimalliviridae</taxon>
        <taxon>Gorgonvirinae</taxon>
        <taxon>Aphroditevirus</taxon>
        <taxon>Aphroditevirus av2TSL2019</taxon>
    </lineage>
</organism>
<accession>A0A513PWC9</accession>
<dbReference type="Proteomes" id="UP000320660">
    <property type="component" value="Segment"/>
</dbReference>
<reference evidence="1 2" key="1">
    <citation type="submission" date="2019-01" db="EMBL/GenBank/DDBJ databases">
        <authorList>
            <person name="Le T.S."/>
            <person name="Kurtboke I."/>
        </authorList>
    </citation>
    <scope>NUCLEOTIDE SEQUENCE [LARGE SCALE GENOMIC DNA]</scope>
</reference>
<dbReference type="KEGG" id="vg:55613463"/>
<dbReference type="RefSeq" id="YP_009843197.1">
    <property type="nucleotide sequence ID" value="NC_048747.1"/>
</dbReference>